<dbReference type="InterPro" id="IPR029036">
    <property type="entry name" value="P5CR_dimer"/>
</dbReference>
<keyword evidence="6" id="KW-0963">Cytoplasm</keyword>
<reference evidence="12" key="1">
    <citation type="submission" date="2016-06" db="EMBL/GenBank/DDBJ databases">
        <authorList>
            <person name="Nascimento L."/>
            <person name="Pereira R.V."/>
            <person name="Martins L.F."/>
            <person name="Quaggio R.B."/>
            <person name="Silva A.M."/>
            <person name="Setubal J.C."/>
        </authorList>
    </citation>
    <scope>NUCLEOTIDE SEQUENCE [LARGE SCALE GENOMIC DNA]</scope>
</reference>
<evidence type="ECO:0000256" key="5">
    <source>
        <dbReference type="ARBA" id="ARBA00058118"/>
    </source>
</evidence>
<evidence type="ECO:0000256" key="2">
    <source>
        <dbReference type="ARBA" id="ARBA00022650"/>
    </source>
</evidence>
<protein>
    <recommendedName>
        <fullName evidence="6 7">Pyrroline-5-carboxylate reductase</fullName>
        <shortName evidence="6">P5C reductase</shortName>
        <shortName evidence="6">P5CR</shortName>
        <ecNumber evidence="6 7">1.5.1.2</ecNumber>
    </recommendedName>
    <alternativeName>
        <fullName evidence="6">PCA reductase</fullName>
    </alternativeName>
</protein>
<dbReference type="SUPFAM" id="SSF51735">
    <property type="entry name" value="NAD(P)-binding Rossmann-fold domains"/>
    <property type="match status" value="1"/>
</dbReference>
<evidence type="ECO:0000256" key="6">
    <source>
        <dbReference type="HAMAP-Rule" id="MF_01925"/>
    </source>
</evidence>
<dbReference type="PANTHER" id="PTHR11645">
    <property type="entry name" value="PYRROLINE-5-CARBOXYLATE REDUCTASE"/>
    <property type="match status" value="1"/>
</dbReference>
<name>A0A1Y3PLM0_9BACI</name>
<dbReference type="InterPro" id="IPR036291">
    <property type="entry name" value="NAD(P)-bd_dom_sf"/>
</dbReference>
<feature type="domain" description="Pyrroline-5-carboxylate reductase catalytic N-terminal" evidence="9">
    <location>
        <begin position="6"/>
        <end position="102"/>
    </location>
</feature>
<evidence type="ECO:0000313" key="12">
    <source>
        <dbReference type="Proteomes" id="UP000196475"/>
    </source>
</evidence>
<keyword evidence="2 6" id="KW-0641">Proline biosynthesis</keyword>
<keyword evidence="6" id="KW-0028">Amino-acid biosynthesis</keyword>
<dbReference type="InterPro" id="IPR000304">
    <property type="entry name" value="Pyrroline-COOH_reductase"/>
</dbReference>
<evidence type="ECO:0000259" key="9">
    <source>
        <dbReference type="Pfam" id="PF03807"/>
    </source>
</evidence>
<evidence type="ECO:0000256" key="4">
    <source>
        <dbReference type="ARBA" id="ARBA00023002"/>
    </source>
</evidence>
<sequence>MDVNETIGFLGAGSMAEAMIAGLLKNKVYLPESIIVTNRSNRDRLKHLTERYGVRIETDREAFLKQCSHLVLAMKPKDMPEAIAAIRQHLSPSQTLLSVAAGISTAWLEEQSGLSIPVIRAMPNTSAAVGYSATAACLGRYAGESQKRWTEKIFHAMGQLVWVEEWQMDVVTGVAGSGPAYFYAMVETLEKAGMELGLSPEIARQLSRQTFIGAARMLEESGERPEALRERVTSPGGTTMAGLARLAECGFHEALREAVKAAVSRSRELGI</sequence>
<accession>A0A1Y3PLM0</accession>
<dbReference type="Gene3D" id="3.40.50.720">
    <property type="entry name" value="NAD(P)-binding Rossmann-like Domain"/>
    <property type="match status" value="1"/>
</dbReference>
<organism evidence="11 12">
    <name type="scientific">Bacillus thermozeamaize</name>
    <dbReference type="NCBI Taxonomy" id="230954"/>
    <lineage>
        <taxon>Bacteria</taxon>
        <taxon>Bacillati</taxon>
        <taxon>Bacillota</taxon>
        <taxon>Bacilli</taxon>
        <taxon>Bacillales</taxon>
        <taxon>Bacillaceae</taxon>
        <taxon>Bacillus</taxon>
    </lineage>
</organism>
<dbReference type="SUPFAM" id="SSF48179">
    <property type="entry name" value="6-phosphogluconate dehydrogenase C-terminal domain-like"/>
    <property type="match status" value="1"/>
</dbReference>
<comment type="similarity">
    <text evidence="1 6">Belongs to the pyrroline-5-carboxylate reductase family.</text>
</comment>
<dbReference type="GO" id="GO:0005737">
    <property type="term" value="C:cytoplasm"/>
    <property type="evidence" value="ECO:0007669"/>
    <property type="project" value="UniProtKB-SubCell"/>
</dbReference>
<comment type="pathway">
    <text evidence="6">Amino-acid biosynthesis; L-proline biosynthesis; L-proline from L-glutamate 5-semialdehyde: step 1/1.</text>
</comment>
<dbReference type="GO" id="GO:0055129">
    <property type="term" value="P:L-proline biosynthetic process"/>
    <property type="evidence" value="ECO:0007669"/>
    <property type="project" value="UniProtKB-UniRule"/>
</dbReference>
<comment type="catalytic activity">
    <reaction evidence="6">
        <text>L-proline + NADP(+) = (S)-1-pyrroline-5-carboxylate + NADPH + 2 H(+)</text>
        <dbReference type="Rhea" id="RHEA:14109"/>
        <dbReference type="ChEBI" id="CHEBI:15378"/>
        <dbReference type="ChEBI" id="CHEBI:17388"/>
        <dbReference type="ChEBI" id="CHEBI:57783"/>
        <dbReference type="ChEBI" id="CHEBI:58349"/>
        <dbReference type="ChEBI" id="CHEBI:60039"/>
        <dbReference type="EC" id="1.5.1.2"/>
    </reaction>
</comment>
<gene>
    <name evidence="6" type="primary">proC</name>
    <name evidence="11" type="ORF">BAA01_16575</name>
</gene>
<evidence type="ECO:0000313" key="11">
    <source>
        <dbReference type="EMBL" id="OUM87026.1"/>
    </source>
</evidence>
<dbReference type="PANTHER" id="PTHR11645:SF49">
    <property type="entry name" value="PYRROLINE-5-CARBOXYLATE REDUCTASE 1"/>
    <property type="match status" value="1"/>
</dbReference>
<dbReference type="EMBL" id="LZRT01000080">
    <property type="protein sequence ID" value="OUM87026.1"/>
    <property type="molecule type" value="Genomic_DNA"/>
</dbReference>
<dbReference type="InterPro" id="IPR008927">
    <property type="entry name" value="6-PGluconate_DH-like_C_sf"/>
</dbReference>
<evidence type="ECO:0000259" key="10">
    <source>
        <dbReference type="Pfam" id="PF14748"/>
    </source>
</evidence>
<feature type="binding site" evidence="8">
    <location>
        <begin position="10"/>
        <end position="15"/>
    </location>
    <ligand>
        <name>NADP(+)</name>
        <dbReference type="ChEBI" id="CHEBI:58349"/>
    </ligand>
</feature>
<evidence type="ECO:0000256" key="1">
    <source>
        <dbReference type="ARBA" id="ARBA00005525"/>
    </source>
</evidence>
<evidence type="ECO:0000256" key="7">
    <source>
        <dbReference type="NCBIfam" id="TIGR00112"/>
    </source>
</evidence>
<evidence type="ECO:0000256" key="8">
    <source>
        <dbReference type="PIRSR" id="PIRSR000193-1"/>
    </source>
</evidence>
<dbReference type="Gene3D" id="1.10.3730.10">
    <property type="entry name" value="ProC C-terminal domain-like"/>
    <property type="match status" value="1"/>
</dbReference>
<dbReference type="HAMAP" id="MF_01925">
    <property type="entry name" value="P5C_reductase"/>
    <property type="match status" value="1"/>
</dbReference>
<dbReference type="NCBIfam" id="TIGR00112">
    <property type="entry name" value="proC"/>
    <property type="match status" value="1"/>
</dbReference>
<comment type="subcellular location">
    <subcellularLocation>
        <location evidence="6">Cytoplasm</location>
    </subcellularLocation>
</comment>
<dbReference type="UniPathway" id="UPA00098">
    <property type="reaction ID" value="UER00361"/>
</dbReference>
<dbReference type="PIRSF" id="PIRSF000193">
    <property type="entry name" value="Pyrrol-5-carb_rd"/>
    <property type="match status" value="1"/>
</dbReference>
<comment type="function">
    <text evidence="5 6">Catalyzes the reduction of 1-pyrroline-5-carboxylate (PCA) to L-proline.</text>
</comment>
<dbReference type="Pfam" id="PF03807">
    <property type="entry name" value="F420_oxidored"/>
    <property type="match status" value="1"/>
</dbReference>
<evidence type="ECO:0000256" key="3">
    <source>
        <dbReference type="ARBA" id="ARBA00022857"/>
    </source>
</evidence>
<feature type="domain" description="Pyrroline-5-carboxylate reductase dimerisation" evidence="10">
    <location>
        <begin position="165"/>
        <end position="269"/>
    </location>
</feature>
<proteinExistence type="inferred from homology"/>
<comment type="caution">
    <text evidence="11">The sequence shown here is derived from an EMBL/GenBank/DDBJ whole genome shotgun (WGS) entry which is preliminary data.</text>
</comment>
<dbReference type="InterPro" id="IPR028939">
    <property type="entry name" value="P5C_Rdtase_cat_N"/>
</dbReference>
<dbReference type="Proteomes" id="UP000196475">
    <property type="component" value="Unassembled WGS sequence"/>
</dbReference>
<dbReference type="Pfam" id="PF14748">
    <property type="entry name" value="P5CR_dimer"/>
    <property type="match status" value="1"/>
</dbReference>
<keyword evidence="3 6" id="KW-0521">NADP</keyword>
<feature type="binding site" evidence="8">
    <location>
        <begin position="73"/>
        <end position="76"/>
    </location>
    <ligand>
        <name>NADP(+)</name>
        <dbReference type="ChEBI" id="CHEBI:58349"/>
    </ligand>
</feature>
<dbReference type="EC" id="1.5.1.2" evidence="6 7"/>
<dbReference type="AlphaFoldDB" id="A0A1Y3PLM0"/>
<dbReference type="FunFam" id="1.10.3730.10:FF:000001">
    <property type="entry name" value="Pyrroline-5-carboxylate reductase"/>
    <property type="match status" value="1"/>
</dbReference>
<keyword evidence="4 6" id="KW-0560">Oxidoreductase</keyword>
<comment type="catalytic activity">
    <reaction evidence="6">
        <text>L-proline + NAD(+) = (S)-1-pyrroline-5-carboxylate + NADH + 2 H(+)</text>
        <dbReference type="Rhea" id="RHEA:14105"/>
        <dbReference type="ChEBI" id="CHEBI:15378"/>
        <dbReference type="ChEBI" id="CHEBI:17388"/>
        <dbReference type="ChEBI" id="CHEBI:57540"/>
        <dbReference type="ChEBI" id="CHEBI:57945"/>
        <dbReference type="ChEBI" id="CHEBI:60039"/>
        <dbReference type="EC" id="1.5.1.2"/>
    </reaction>
</comment>
<dbReference type="GO" id="GO:0004735">
    <property type="term" value="F:pyrroline-5-carboxylate reductase activity"/>
    <property type="evidence" value="ECO:0007669"/>
    <property type="project" value="UniProtKB-UniRule"/>
</dbReference>